<evidence type="ECO:0000256" key="3">
    <source>
        <dbReference type="ARBA" id="ARBA00022452"/>
    </source>
</evidence>
<evidence type="ECO:0000259" key="13">
    <source>
        <dbReference type="Pfam" id="PF00593"/>
    </source>
</evidence>
<keyword evidence="9 10" id="KW-0998">Cell outer membrane</keyword>
<evidence type="ECO:0000256" key="9">
    <source>
        <dbReference type="ARBA" id="ARBA00023237"/>
    </source>
</evidence>
<organism evidence="15 16">
    <name type="scientific">Sphingobium cloacae</name>
    <dbReference type="NCBI Taxonomy" id="120107"/>
    <lineage>
        <taxon>Bacteria</taxon>
        <taxon>Pseudomonadati</taxon>
        <taxon>Pseudomonadota</taxon>
        <taxon>Alphaproteobacteria</taxon>
        <taxon>Sphingomonadales</taxon>
        <taxon>Sphingomonadaceae</taxon>
        <taxon>Sphingobium</taxon>
    </lineage>
</organism>
<dbReference type="InterPro" id="IPR037066">
    <property type="entry name" value="Plug_dom_sf"/>
</dbReference>
<evidence type="ECO:0000256" key="5">
    <source>
        <dbReference type="ARBA" id="ARBA00022729"/>
    </source>
</evidence>
<dbReference type="GO" id="GO:0009279">
    <property type="term" value="C:cell outer membrane"/>
    <property type="evidence" value="ECO:0007669"/>
    <property type="project" value="UniProtKB-SubCell"/>
</dbReference>
<evidence type="ECO:0000256" key="8">
    <source>
        <dbReference type="ARBA" id="ARBA00023170"/>
    </source>
</evidence>
<evidence type="ECO:0000256" key="1">
    <source>
        <dbReference type="ARBA" id="ARBA00004571"/>
    </source>
</evidence>
<dbReference type="InterPro" id="IPR039426">
    <property type="entry name" value="TonB-dep_rcpt-like"/>
</dbReference>
<feature type="domain" description="TonB-dependent receptor plug" evidence="14">
    <location>
        <begin position="61"/>
        <end position="162"/>
    </location>
</feature>
<name>A0A1E1F5W9_9SPHN</name>
<dbReference type="Proteomes" id="UP000218272">
    <property type="component" value="Chromosome SCLO_1"/>
</dbReference>
<dbReference type="Gene3D" id="2.170.130.10">
    <property type="entry name" value="TonB-dependent receptor, plug domain"/>
    <property type="match status" value="1"/>
</dbReference>
<comment type="subcellular location">
    <subcellularLocation>
        <location evidence="1 10">Cell outer membrane</location>
        <topology evidence="1 10">Multi-pass membrane protein</topology>
    </subcellularLocation>
</comment>
<dbReference type="PANTHER" id="PTHR30069">
    <property type="entry name" value="TONB-DEPENDENT OUTER MEMBRANE RECEPTOR"/>
    <property type="match status" value="1"/>
</dbReference>
<dbReference type="AlphaFoldDB" id="A0A1E1F5W9"/>
<dbReference type="GO" id="GO:0015344">
    <property type="term" value="F:siderophore uptake transmembrane transporter activity"/>
    <property type="evidence" value="ECO:0007669"/>
    <property type="project" value="TreeGrafter"/>
</dbReference>
<dbReference type="Pfam" id="PF00593">
    <property type="entry name" value="TonB_dep_Rec_b-barrel"/>
    <property type="match status" value="1"/>
</dbReference>
<gene>
    <name evidence="15" type="ORF">SCLO_1028800</name>
</gene>
<comment type="similarity">
    <text evidence="10 11">Belongs to the TonB-dependent receptor family.</text>
</comment>
<dbReference type="CDD" id="cd01347">
    <property type="entry name" value="ligand_gated_channel"/>
    <property type="match status" value="1"/>
</dbReference>
<keyword evidence="8 15" id="KW-0675">Receptor</keyword>
<proteinExistence type="inferred from homology"/>
<dbReference type="InterPro" id="IPR036942">
    <property type="entry name" value="Beta-barrel_TonB_sf"/>
</dbReference>
<dbReference type="KEGG" id="sclo:SCLO_1028800"/>
<evidence type="ECO:0000256" key="4">
    <source>
        <dbReference type="ARBA" id="ARBA00022692"/>
    </source>
</evidence>
<dbReference type="GO" id="GO:0044718">
    <property type="term" value="P:siderophore transmembrane transport"/>
    <property type="evidence" value="ECO:0007669"/>
    <property type="project" value="TreeGrafter"/>
</dbReference>
<dbReference type="SUPFAM" id="SSF56935">
    <property type="entry name" value="Porins"/>
    <property type="match status" value="1"/>
</dbReference>
<dbReference type="PROSITE" id="PS52016">
    <property type="entry name" value="TONB_DEPENDENT_REC_3"/>
    <property type="match status" value="1"/>
</dbReference>
<sequence>MKGKFIIKAMGASTAAIAIAGIAAPSAIAQSPAADPADGRSDIVVTATRSGDAVPAHLIGSSITVLDDQAIESRQTRVLSDILRDVPGVAVNRTGAIGGFTQVRIRGSEGNHVLVFIDGIKASDPYSGEYDFGNLIADENARVEVLRGQQSSLYGSDAIGGVITYTTLSGREAPGIRARAEAGSFGTISTAGRVAGTAGDNVDYALSASYLTTDGYPTAPAGNRDLGSDNLGTSGKLNWTPAPNFKVTAVARYSYTKADLNEQAIDASSPVVLRYPVITTIDTPGHYYRNKAFYGLVRAELSLFDDALTTALSGQITDANRDAYKASGYSYGDRGRRYRGSFENTVRFGNDHVKNRFTFAIDAEREEFRNVDPSGYAFTGEHRIDTIGFVSQYDVTVDDRLALGVSARIDANDRFRDAATFRATGSYLFDSGTRIHAAYGSGVKAPSASELFGYVDGRYIGNPDLQPERSRGWEAGIEQSLLDGGLTLGATYFRSRFYNQIETAGTFVGGVYLSTSFNNAVVSRQRGVEAYANARLGDWRVDASYTYLKAPQIINALVDPAPLDGAFQPAVPVETQAARRPRNIASFNLSYAPEALPFSATLTVRYNGKQVDYAFNSLYQRLLVDMKAFTLVNLNATWDIGRKVQLFGRVENLFDDHYQETFGYAAPGRAAYGGVRLKL</sequence>
<dbReference type="InterPro" id="IPR000531">
    <property type="entry name" value="Beta-barrel_TonB"/>
</dbReference>
<dbReference type="Gene3D" id="2.40.170.20">
    <property type="entry name" value="TonB-dependent receptor, beta-barrel domain"/>
    <property type="match status" value="1"/>
</dbReference>
<evidence type="ECO:0000256" key="10">
    <source>
        <dbReference type="PROSITE-ProRule" id="PRU01360"/>
    </source>
</evidence>
<keyword evidence="4 10" id="KW-0812">Transmembrane</keyword>
<evidence type="ECO:0000256" key="11">
    <source>
        <dbReference type="RuleBase" id="RU003357"/>
    </source>
</evidence>
<accession>A0A1E1F5W9</accession>
<protein>
    <submittedName>
        <fullName evidence="15">Ferrichrome siderophore receptor</fullName>
    </submittedName>
</protein>
<evidence type="ECO:0000313" key="16">
    <source>
        <dbReference type="Proteomes" id="UP000218272"/>
    </source>
</evidence>
<dbReference type="EMBL" id="AP017655">
    <property type="protein sequence ID" value="BAV65920.1"/>
    <property type="molecule type" value="Genomic_DNA"/>
</dbReference>
<feature type="domain" description="TonB-dependent receptor-like beta-barrel" evidence="13">
    <location>
        <begin position="316"/>
        <end position="653"/>
    </location>
</feature>
<keyword evidence="6 11" id="KW-0798">TonB box</keyword>
<evidence type="ECO:0000256" key="7">
    <source>
        <dbReference type="ARBA" id="ARBA00023136"/>
    </source>
</evidence>
<dbReference type="InterPro" id="IPR012910">
    <property type="entry name" value="Plug_dom"/>
</dbReference>
<keyword evidence="7 10" id="KW-0472">Membrane</keyword>
<evidence type="ECO:0000256" key="12">
    <source>
        <dbReference type="SAM" id="SignalP"/>
    </source>
</evidence>
<dbReference type="Pfam" id="PF07715">
    <property type="entry name" value="Plug"/>
    <property type="match status" value="1"/>
</dbReference>
<evidence type="ECO:0000259" key="14">
    <source>
        <dbReference type="Pfam" id="PF07715"/>
    </source>
</evidence>
<evidence type="ECO:0000313" key="15">
    <source>
        <dbReference type="EMBL" id="BAV65920.1"/>
    </source>
</evidence>
<dbReference type="RefSeq" id="WP_231923264.1">
    <property type="nucleotide sequence ID" value="NZ_AP017655.1"/>
</dbReference>
<keyword evidence="16" id="KW-1185">Reference proteome</keyword>
<keyword evidence="2 10" id="KW-0813">Transport</keyword>
<reference evidence="15 16" key="1">
    <citation type="submission" date="2016-10" db="EMBL/GenBank/DDBJ databases">
        <title>Complete Genome Sequence of the Nonylphenol-Degrading Bacterium Sphingobium cloacae JCM 10874T.</title>
        <authorList>
            <person name="Ootsuka M."/>
            <person name="Nishizawa T."/>
            <person name="Ohta H."/>
        </authorList>
    </citation>
    <scope>NUCLEOTIDE SEQUENCE [LARGE SCALE GENOMIC DNA]</scope>
    <source>
        <strain evidence="15 16">JCM 10874</strain>
    </source>
</reference>
<keyword evidence="3 10" id="KW-1134">Transmembrane beta strand</keyword>
<keyword evidence="5 12" id="KW-0732">Signal</keyword>
<feature type="chain" id="PRO_5009112542" evidence="12">
    <location>
        <begin position="30"/>
        <end position="679"/>
    </location>
</feature>
<evidence type="ECO:0000256" key="2">
    <source>
        <dbReference type="ARBA" id="ARBA00022448"/>
    </source>
</evidence>
<dbReference type="PANTHER" id="PTHR30069:SF29">
    <property type="entry name" value="HEMOGLOBIN AND HEMOGLOBIN-HAPTOGLOBIN-BINDING PROTEIN 1-RELATED"/>
    <property type="match status" value="1"/>
</dbReference>
<feature type="signal peptide" evidence="12">
    <location>
        <begin position="1"/>
        <end position="29"/>
    </location>
</feature>
<evidence type="ECO:0000256" key="6">
    <source>
        <dbReference type="ARBA" id="ARBA00023077"/>
    </source>
</evidence>